<evidence type="ECO:0000259" key="6">
    <source>
        <dbReference type="Pfam" id="PF00852"/>
    </source>
</evidence>
<evidence type="ECO:0000256" key="1">
    <source>
        <dbReference type="ARBA" id="ARBA00004922"/>
    </source>
</evidence>
<dbReference type="SUPFAM" id="SSF53756">
    <property type="entry name" value="UDP-Glycosyltransferase/glycogen phosphorylase"/>
    <property type="match status" value="1"/>
</dbReference>
<keyword evidence="5" id="KW-0812">Transmembrane</keyword>
<dbReference type="Pfam" id="PF00852">
    <property type="entry name" value="Glyco_transf_10"/>
    <property type="match status" value="1"/>
</dbReference>
<comment type="caution">
    <text evidence="7">The sequence shown here is derived from an EMBL/GenBank/DDBJ whole genome shotgun (WGS) entry which is preliminary data.</text>
</comment>
<dbReference type="InterPro" id="IPR001503">
    <property type="entry name" value="Glyco_trans_10"/>
</dbReference>
<evidence type="ECO:0000313" key="8">
    <source>
        <dbReference type="Proteomes" id="UP001479436"/>
    </source>
</evidence>
<proteinExistence type="inferred from homology"/>
<evidence type="ECO:0000313" key="7">
    <source>
        <dbReference type="EMBL" id="KAK9737244.1"/>
    </source>
</evidence>
<protein>
    <recommendedName>
        <fullName evidence="5">Fucosyltransferase</fullName>
        <ecNumber evidence="5">2.4.1.-</ecNumber>
    </recommendedName>
</protein>
<keyword evidence="4 5" id="KW-0808">Transferase</keyword>
<sequence>MYNDNVHWEEQTEMCPFPPELQNFFDNYRKLHASEKIVWKTGYAPCWLWTHTEGTNSLNICKNGIKYTLTSNYTEFRDADILYMDYPFYHGLYKAPYWHLELMPPRLAHQRWIFKFGRESIGYYSFVSLASFLQQFDFTLGSPKELFDLSYPLQEISEDYALELAHITPGIPLDAKPTNYIAWMVGNCSPKNNRNEIIQELIEKINGHSYGKCHNNREIPKAIIEKYQSYPADWEWIKNNTLRPYPFSLVVENSNCIGYVTEKIYDALSSGAIPLYQYARLLYH</sequence>
<keyword evidence="5" id="KW-0333">Golgi apparatus</keyword>
<organism evidence="7 8">
    <name type="scientific">Basidiobolus ranarum</name>
    <dbReference type="NCBI Taxonomy" id="34480"/>
    <lineage>
        <taxon>Eukaryota</taxon>
        <taxon>Fungi</taxon>
        <taxon>Fungi incertae sedis</taxon>
        <taxon>Zoopagomycota</taxon>
        <taxon>Entomophthoromycotina</taxon>
        <taxon>Basidiobolomycetes</taxon>
        <taxon>Basidiobolales</taxon>
        <taxon>Basidiobolaceae</taxon>
        <taxon>Basidiobolus</taxon>
    </lineage>
</organism>
<evidence type="ECO:0000256" key="2">
    <source>
        <dbReference type="ARBA" id="ARBA00008919"/>
    </source>
</evidence>
<comment type="pathway">
    <text evidence="1">Protein modification; protein glycosylation.</text>
</comment>
<evidence type="ECO:0000256" key="5">
    <source>
        <dbReference type="RuleBase" id="RU003832"/>
    </source>
</evidence>
<dbReference type="EMBL" id="JASJQH010006224">
    <property type="protein sequence ID" value="KAK9737244.1"/>
    <property type="molecule type" value="Genomic_DNA"/>
</dbReference>
<dbReference type="PANTHER" id="PTHR11929">
    <property type="entry name" value="ALPHA- 1,3 -FUCOSYLTRANSFERASE"/>
    <property type="match status" value="1"/>
</dbReference>
<feature type="domain" description="Fucosyltransferase C-terminal" evidence="6">
    <location>
        <begin position="178"/>
        <end position="275"/>
    </location>
</feature>
<dbReference type="InterPro" id="IPR055270">
    <property type="entry name" value="Glyco_tran_10_C"/>
</dbReference>
<gene>
    <name evidence="7" type="ORF">K7432_018486</name>
</gene>
<keyword evidence="5" id="KW-0472">Membrane</keyword>
<keyword evidence="8" id="KW-1185">Reference proteome</keyword>
<evidence type="ECO:0000256" key="4">
    <source>
        <dbReference type="ARBA" id="ARBA00022679"/>
    </source>
</evidence>
<dbReference type="InterPro" id="IPR038577">
    <property type="entry name" value="GT10-like_C_sf"/>
</dbReference>
<comment type="similarity">
    <text evidence="2 5">Belongs to the glycosyltransferase 10 family.</text>
</comment>
<accession>A0ABR2WC53</accession>
<dbReference type="Proteomes" id="UP001479436">
    <property type="component" value="Unassembled WGS sequence"/>
</dbReference>
<keyword evidence="3 5" id="KW-0328">Glycosyltransferase</keyword>
<name>A0ABR2WC53_9FUNG</name>
<dbReference type="Gene3D" id="3.40.50.11660">
    <property type="entry name" value="Glycosyl transferase family 10, C-terminal domain"/>
    <property type="match status" value="1"/>
</dbReference>
<comment type="subcellular location">
    <subcellularLocation>
        <location evidence="5">Golgi apparatus</location>
        <location evidence="5">Golgi stack membrane</location>
        <topology evidence="5">Single-pass type II membrane protein</topology>
    </subcellularLocation>
</comment>
<dbReference type="PANTHER" id="PTHR11929:SF194">
    <property type="entry name" value="ALPHA-(1,3)-FUCOSYLTRANSFERASE 10"/>
    <property type="match status" value="1"/>
</dbReference>
<reference evidence="7 8" key="1">
    <citation type="submission" date="2023-04" db="EMBL/GenBank/DDBJ databases">
        <title>Genome of Basidiobolus ranarum AG-B5.</title>
        <authorList>
            <person name="Stajich J.E."/>
            <person name="Carter-House D."/>
            <person name="Gryganskyi A."/>
        </authorList>
    </citation>
    <scope>NUCLEOTIDE SEQUENCE [LARGE SCALE GENOMIC DNA]</scope>
    <source>
        <strain evidence="7 8">AG-B5</strain>
    </source>
</reference>
<evidence type="ECO:0000256" key="3">
    <source>
        <dbReference type="ARBA" id="ARBA00022676"/>
    </source>
</evidence>
<dbReference type="EC" id="2.4.1.-" evidence="5"/>